<evidence type="ECO:0000259" key="10">
    <source>
        <dbReference type="Pfam" id="PF10290"/>
    </source>
</evidence>
<dbReference type="PANTHER" id="PTHR31737">
    <property type="entry name" value="PROTEIN TOS1"/>
    <property type="match status" value="1"/>
</dbReference>
<feature type="domain" description="Cell wall protein YJL171C/Tos1 N-terminal" evidence="10">
    <location>
        <begin position="44"/>
        <end position="104"/>
    </location>
</feature>
<gene>
    <name evidence="11" type="ORF">HMPREF1541_08092</name>
</gene>
<dbReference type="OrthoDB" id="118256at2759"/>
<feature type="region of interest" description="Disordered" evidence="8">
    <location>
        <begin position="156"/>
        <end position="177"/>
    </location>
</feature>
<feature type="domain" description="Cell wall protein YJL171C/Tos1 C-terminal" evidence="9">
    <location>
        <begin position="292"/>
        <end position="520"/>
    </location>
</feature>
<dbReference type="eggNOG" id="ENOG502QSI7">
    <property type="taxonomic scope" value="Eukaryota"/>
</dbReference>
<evidence type="ECO:0000256" key="4">
    <source>
        <dbReference type="ARBA" id="ARBA00022729"/>
    </source>
</evidence>
<organism evidence="11 12">
    <name type="scientific">Cyphellophora europaea (strain CBS 101466)</name>
    <name type="common">Phialophora europaea</name>
    <dbReference type="NCBI Taxonomy" id="1220924"/>
    <lineage>
        <taxon>Eukaryota</taxon>
        <taxon>Fungi</taxon>
        <taxon>Dikarya</taxon>
        <taxon>Ascomycota</taxon>
        <taxon>Pezizomycotina</taxon>
        <taxon>Eurotiomycetes</taxon>
        <taxon>Chaetothyriomycetidae</taxon>
        <taxon>Chaetothyriales</taxon>
        <taxon>Cyphellophoraceae</taxon>
        <taxon>Cyphellophora</taxon>
    </lineage>
</organism>
<evidence type="ECO:0000313" key="12">
    <source>
        <dbReference type="Proteomes" id="UP000030752"/>
    </source>
</evidence>
<dbReference type="PANTHER" id="PTHR31737:SF2">
    <property type="entry name" value="PROTEIN TOS1"/>
    <property type="match status" value="1"/>
</dbReference>
<dbReference type="HOGENOM" id="CLU_030276_0_0_1"/>
<feature type="compositionally biased region" description="Low complexity" evidence="8">
    <location>
        <begin position="250"/>
        <end position="278"/>
    </location>
</feature>
<dbReference type="InterPro" id="IPR018807">
    <property type="entry name" value="YJL171C/Tos1_N"/>
</dbReference>
<evidence type="ECO:0000256" key="5">
    <source>
        <dbReference type="ARBA" id="ARBA00022801"/>
    </source>
</evidence>
<evidence type="ECO:0000256" key="6">
    <source>
        <dbReference type="ARBA" id="ARBA00023295"/>
    </source>
</evidence>
<dbReference type="Proteomes" id="UP000030752">
    <property type="component" value="Unassembled WGS sequence"/>
</dbReference>
<comment type="catalytic activity">
    <reaction evidence="1">
        <text>Hydrolysis of (1-&gt;3)-beta-D-glucosidic linkages in (1-&gt;3)-beta-D-glucans.</text>
        <dbReference type="EC" id="3.2.1.39"/>
    </reaction>
</comment>
<dbReference type="GO" id="GO:0009277">
    <property type="term" value="C:fungal-type cell wall"/>
    <property type="evidence" value="ECO:0007669"/>
    <property type="project" value="TreeGrafter"/>
</dbReference>
<evidence type="ECO:0000259" key="9">
    <source>
        <dbReference type="Pfam" id="PF10287"/>
    </source>
</evidence>
<evidence type="ECO:0000256" key="1">
    <source>
        <dbReference type="ARBA" id="ARBA00000382"/>
    </source>
</evidence>
<keyword evidence="12" id="KW-1185">Reference proteome</keyword>
<dbReference type="GO" id="GO:0042973">
    <property type="term" value="F:glucan endo-1,3-beta-D-glucosidase activity"/>
    <property type="evidence" value="ECO:0007669"/>
    <property type="project" value="UniProtKB-EC"/>
</dbReference>
<dbReference type="AlphaFoldDB" id="W2RKT2"/>
<evidence type="ECO:0000256" key="7">
    <source>
        <dbReference type="ARBA" id="ARBA00023316"/>
    </source>
</evidence>
<feature type="compositionally biased region" description="Low complexity" evidence="8">
    <location>
        <begin position="205"/>
        <end position="232"/>
    </location>
</feature>
<dbReference type="GeneID" id="19975431"/>
<keyword evidence="7" id="KW-0961">Cell wall biogenesis/degradation</keyword>
<keyword evidence="6" id="KW-0326">Glycosidase</keyword>
<dbReference type="STRING" id="1220924.W2RKT2"/>
<evidence type="ECO:0000256" key="3">
    <source>
        <dbReference type="ARBA" id="ARBA00012780"/>
    </source>
</evidence>
<dbReference type="RefSeq" id="XP_008720634.1">
    <property type="nucleotide sequence ID" value="XM_008722412.1"/>
</dbReference>
<keyword evidence="5" id="KW-0378">Hydrolase</keyword>
<feature type="region of interest" description="Disordered" evidence="8">
    <location>
        <begin position="200"/>
        <end position="292"/>
    </location>
</feature>
<dbReference type="Pfam" id="PF10287">
    <property type="entry name" value="YJL171C_Tos1_C"/>
    <property type="match status" value="1"/>
</dbReference>
<dbReference type="EC" id="3.2.1.39" evidence="3"/>
<reference evidence="11 12" key="1">
    <citation type="submission" date="2013-03" db="EMBL/GenBank/DDBJ databases">
        <title>The Genome Sequence of Phialophora europaea CBS 101466.</title>
        <authorList>
            <consortium name="The Broad Institute Genomics Platform"/>
            <person name="Cuomo C."/>
            <person name="de Hoog S."/>
            <person name="Gorbushina A."/>
            <person name="Walker B."/>
            <person name="Young S.K."/>
            <person name="Zeng Q."/>
            <person name="Gargeya S."/>
            <person name="Fitzgerald M."/>
            <person name="Haas B."/>
            <person name="Abouelleil A."/>
            <person name="Allen A.W."/>
            <person name="Alvarado L."/>
            <person name="Arachchi H.M."/>
            <person name="Berlin A.M."/>
            <person name="Chapman S.B."/>
            <person name="Gainer-Dewar J."/>
            <person name="Goldberg J."/>
            <person name="Griggs A."/>
            <person name="Gujja S."/>
            <person name="Hansen M."/>
            <person name="Howarth C."/>
            <person name="Imamovic A."/>
            <person name="Ireland A."/>
            <person name="Larimer J."/>
            <person name="McCowan C."/>
            <person name="Murphy C."/>
            <person name="Pearson M."/>
            <person name="Poon T.W."/>
            <person name="Priest M."/>
            <person name="Roberts A."/>
            <person name="Saif S."/>
            <person name="Shea T."/>
            <person name="Sisk P."/>
            <person name="Sykes S."/>
            <person name="Wortman J."/>
            <person name="Nusbaum C."/>
            <person name="Birren B."/>
        </authorList>
    </citation>
    <scope>NUCLEOTIDE SEQUENCE [LARGE SCALE GENOMIC DNA]</scope>
    <source>
        <strain evidence="11 12">CBS 101466</strain>
    </source>
</reference>
<proteinExistence type="inferred from homology"/>
<dbReference type="FunCoup" id="W2RKT2">
    <property type="interactions" value="35"/>
</dbReference>
<dbReference type="VEuPathDB" id="FungiDB:HMPREF1541_08092"/>
<dbReference type="InterPro" id="IPR018805">
    <property type="entry name" value="YJL171C/Tos1_C"/>
</dbReference>
<sequence length="539" mass="56540">MESPNITPSILKSLANPLSHPQSQNPLLTPQFCNLYRYCSRTSAITYSNFGQTGNFQRVSAMDGSTGQCSFASQSFGGGMAPLDGEVSWHFRGPMRLRQFAFYTVDSEGGKTGPVTTKEKKRAEEGMKVQAQEMRRQRLHHRHWIMHEKISERARELAAEGDAERGPGAQQAEIEERGVGDWVTVTMDGKVVSWQNQYGGGAASPATKAPAVHAPAASAAPPKGGNVANNNRVGGGNSGSGAQVPAQNKQQPAARPQGGAQNQNQGQNRPGASSQQPSPQTPPTSPGTSGSTWTRAAFYSAASGTSTGLAFLANKGGDSCSGTWDAKFGNSLSYVSASGTSCSPRSVPLGDVLLPDNTEIALFTDRVCQGGACGVTRPRSVAHHGFGGASKLFLLEFSMPLSGKKGGSGGGGGINDDMPAAWLLNALVPRTAQYAACSCWKSGCGELDVFEVLTPGETRMKSTWHGVNSHGASEWFERPTGRMQKAAVVMNARTGSASIVLLDASVDFGSTVTAQQVSAWLGKGNPVTQANLPAMGTRS</sequence>
<feature type="compositionally biased region" description="Basic and acidic residues" evidence="8">
    <location>
        <begin position="156"/>
        <end position="165"/>
    </location>
</feature>
<dbReference type="GO" id="GO:0071555">
    <property type="term" value="P:cell wall organization"/>
    <property type="evidence" value="ECO:0007669"/>
    <property type="project" value="UniProtKB-KW"/>
</dbReference>
<dbReference type="InParanoid" id="W2RKT2"/>
<protein>
    <recommendedName>
        <fullName evidence="3">glucan endo-1,3-beta-D-glucosidase</fullName>
        <ecNumber evidence="3">3.2.1.39</ecNumber>
    </recommendedName>
</protein>
<dbReference type="EMBL" id="KB822724">
    <property type="protein sequence ID" value="ETN37102.1"/>
    <property type="molecule type" value="Genomic_DNA"/>
</dbReference>
<name>W2RKT2_CYPE1</name>
<dbReference type="Pfam" id="PF10290">
    <property type="entry name" value="YJL171C_Tos1_N"/>
    <property type="match status" value="1"/>
</dbReference>
<evidence type="ECO:0000256" key="8">
    <source>
        <dbReference type="SAM" id="MobiDB-lite"/>
    </source>
</evidence>
<evidence type="ECO:0000256" key="2">
    <source>
        <dbReference type="ARBA" id="ARBA00006055"/>
    </source>
</evidence>
<evidence type="ECO:0000313" key="11">
    <source>
        <dbReference type="EMBL" id="ETN37102.1"/>
    </source>
</evidence>
<accession>W2RKT2</accession>
<keyword evidence="4" id="KW-0732">Signal</keyword>
<comment type="similarity">
    <text evidence="2">Belongs to the PGA52 family.</text>
</comment>